<proteinExistence type="predicted"/>
<dbReference type="KEGG" id="daf:Desaf_2353"/>
<sequence length="175" mass="19737">MAEVWISLKDIPAEGREFSFSDQSTWETYWREFRLPVKSGKPLEATFTVYPQKSGVLVRGRLTGSVILECSRCTGDVEHVVDLPFELYEEAGGNAAGEQSQLLRRERDHLELNPAEMLWEEFSLNLPVKLLCSKYCKGLCPTCGKNLNQEECACSSDEGDPRLAALRGFKLTKKD</sequence>
<dbReference type="EMBL" id="CP003221">
    <property type="protein sequence ID" value="EGJ50677.1"/>
    <property type="molecule type" value="Genomic_DNA"/>
</dbReference>
<dbReference type="InterPro" id="IPR003772">
    <property type="entry name" value="YceD"/>
</dbReference>
<dbReference type="RefSeq" id="WP_014260382.1">
    <property type="nucleotide sequence ID" value="NC_016629.1"/>
</dbReference>
<dbReference type="STRING" id="690850.Desaf_2353"/>
<dbReference type="AlphaFoldDB" id="F3YXX5"/>
<reference evidence="1 2" key="1">
    <citation type="journal article" date="2011" name="J. Bacteriol.">
        <title>Genome sequence of the mercury-methylating and pleomorphic Desulfovibrio africanus Strain Walvis Bay.</title>
        <authorList>
            <person name="Brown S.D."/>
            <person name="Wall J.D."/>
            <person name="Kucken A.M."/>
            <person name="Gilmour C.C."/>
            <person name="Podar M."/>
            <person name="Brandt C.C."/>
            <person name="Teshima H."/>
            <person name="Detter J.C."/>
            <person name="Han C.S."/>
            <person name="Land M.L."/>
            <person name="Lucas S."/>
            <person name="Han J."/>
            <person name="Pennacchio L."/>
            <person name="Nolan M."/>
            <person name="Pitluck S."/>
            <person name="Woyke T."/>
            <person name="Goodwin L."/>
            <person name="Palumbo A.V."/>
            <person name="Elias D.A."/>
        </authorList>
    </citation>
    <scope>NUCLEOTIDE SEQUENCE [LARGE SCALE GENOMIC DNA]</scope>
    <source>
        <strain evidence="1 2">Walvis Bay</strain>
    </source>
</reference>
<dbReference type="Proteomes" id="UP000007844">
    <property type="component" value="Chromosome"/>
</dbReference>
<dbReference type="Pfam" id="PF02620">
    <property type="entry name" value="YceD"/>
    <property type="match status" value="1"/>
</dbReference>
<keyword evidence="2" id="KW-1185">Reference proteome</keyword>
<evidence type="ECO:0000313" key="2">
    <source>
        <dbReference type="Proteomes" id="UP000007844"/>
    </source>
</evidence>
<evidence type="ECO:0008006" key="3">
    <source>
        <dbReference type="Google" id="ProtNLM"/>
    </source>
</evidence>
<organism evidence="1 2">
    <name type="scientific">Desulfocurvibacter africanus subsp. africanus str. Walvis Bay</name>
    <dbReference type="NCBI Taxonomy" id="690850"/>
    <lineage>
        <taxon>Bacteria</taxon>
        <taxon>Pseudomonadati</taxon>
        <taxon>Thermodesulfobacteriota</taxon>
        <taxon>Desulfovibrionia</taxon>
        <taxon>Desulfovibrionales</taxon>
        <taxon>Desulfovibrionaceae</taxon>
        <taxon>Desulfocurvibacter</taxon>
    </lineage>
</organism>
<dbReference type="HOGENOM" id="CLU_100236_1_1_7"/>
<dbReference type="PANTHER" id="PTHR34374:SF1">
    <property type="entry name" value="LARGE RIBOSOMAL RNA SUBUNIT ACCUMULATION PROTEIN YCED HOMOLOG 1, CHLOROPLASTIC"/>
    <property type="match status" value="1"/>
</dbReference>
<dbReference type="eggNOG" id="COG1399">
    <property type="taxonomic scope" value="Bacteria"/>
</dbReference>
<accession>F3YXX5</accession>
<dbReference type="PANTHER" id="PTHR34374">
    <property type="entry name" value="LARGE RIBOSOMAL RNA SUBUNIT ACCUMULATION PROTEIN YCED HOMOLOG 1, CHLOROPLASTIC"/>
    <property type="match status" value="1"/>
</dbReference>
<name>F3YXX5_DESAF</name>
<protein>
    <recommendedName>
        <fullName evidence="3">DUF177 domain-containing protein</fullName>
    </recommendedName>
</protein>
<evidence type="ECO:0000313" key="1">
    <source>
        <dbReference type="EMBL" id="EGJ50677.1"/>
    </source>
</evidence>
<gene>
    <name evidence="1" type="ORF">Desaf_2353</name>
</gene>